<dbReference type="SUPFAM" id="SSF52218">
    <property type="entry name" value="Flavoproteins"/>
    <property type="match status" value="1"/>
</dbReference>
<accession>A0ABD5U624</accession>
<dbReference type="InterPro" id="IPR052200">
    <property type="entry name" value="Protoporphyrinogen_IX_DH"/>
</dbReference>
<dbReference type="Pfam" id="PF12724">
    <property type="entry name" value="Flavodoxin_5"/>
    <property type="match status" value="1"/>
</dbReference>
<dbReference type="AlphaFoldDB" id="A0ABD5U624"/>
<keyword evidence="3" id="KW-1185">Reference proteome</keyword>
<evidence type="ECO:0000259" key="1">
    <source>
        <dbReference type="PROSITE" id="PS50902"/>
    </source>
</evidence>
<dbReference type="EMBL" id="JBHSXM010000001">
    <property type="protein sequence ID" value="MFC6835915.1"/>
    <property type="molecule type" value="Genomic_DNA"/>
</dbReference>
<gene>
    <name evidence="2" type="ORF">ACFQHK_05265</name>
</gene>
<dbReference type="Proteomes" id="UP001596406">
    <property type="component" value="Unassembled WGS sequence"/>
</dbReference>
<proteinExistence type="predicted"/>
<organism evidence="2 3">
    <name type="scientific">Halomarina ordinaria</name>
    <dbReference type="NCBI Taxonomy" id="3033939"/>
    <lineage>
        <taxon>Archaea</taxon>
        <taxon>Methanobacteriati</taxon>
        <taxon>Methanobacteriota</taxon>
        <taxon>Stenosarchaea group</taxon>
        <taxon>Halobacteria</taxon>
        <taxon>Halobacteriales</taxon>
        <taxon>Natronomonadaceae</taxon>
        <taxon>Halomarina</taxon>
    </lineage>
</organism>
<dbReference type="InterPro" id="IPR008254">
    <property type="entry name" value="Flavodoxin/NO_synth"/>
</dbReference>
<evidence type="ECO:0000313" key="2">
    <source>
        <dbReference type="EMBL" id="MFC6835915.1"/>
    </source>
</evidence>
<dbReference type="InterPro" id="IPR026816">
    <property type="entry name" value="Flavodoxin_dom"/>
</dbReference>
<dbReference type="RefSeq" id="WP_304447609.1">
    <property type="nucleotide sequence ID" value="NZ_JARRAH010000001.1"/>
</dbReference>
<sequence length="199" mass="21777">MTRHTTYPTRRCSLDMASVLLVYGTSEGQTEKIAHHVAGVLVGRGHEVELVHGRHLPESLAPARYDAVVVGDSVHGGRHHAYVRRWVEANRDVLASRPSGFFQVSLSAASERSESVAASRALVDEFLEGADWSPDHVGDFGGALVYSQYGPVQRFVLKRIAGREGGDTDTARDYEYTDWGEVTAFAEAVAADLDDVRHT</sequence>
<name>A0ABD5U624_9EURY</name>
<dbReference type="PROSITE" id="PS50902">
    <property type="entry name" value="FLAVODOXIN_LIKE"/>
    <property type="match status" value="1"/>
</dbReference>
<comment type="caution">
    <text evidence="2">The sequence shown here is derived from an EMBL/GenBank/DDBJ whole genome shotgun (WGS) entry which is preliminary data.</text>
</comment>
<protein>
    <submittedName>
        <fullName evidence="2">Flavodoxin domain-containing protein</fullName>
    </submittedName>
</protein>
<reference evidence="2 3" key="1">
    <citation type="journal article" date="2019" name="Int. J. Syst. Evol. Microbiol.">
        <title>The Global Catalogue of Microorganisms (GCM) 10K type strain sequencing project: providing services to taxonomists for standard genome sequencing and annotation.</title>
        <authorList>
            <consortium name="The Broad Institute Genomics Platform"/>
            <consortium name="The Broad Institute Genome Sequencing Center for Infectious Disease"/>
            <person name="Wu L."/>
            <person name="Ma J."/>
        </authorList>
    </citation>
    <scope>NUCLEOTIDE SEQUENCE [LARGE SCALE GENOMIC DNA]</scope>
    <source>
        <strain evidence="2 3">PSRA2</strain>
    </source>
</reference>
<dbReference type="PANTHER" id="PTHR38030:SF2">
    <property type="entry name" value="PROTOPORPHYRINOGEN IX DEHYDROGENASE [QUINONE]"/>
    <property type="match status" value="1"/>
</dbReference>
<dbReference type="InterPro" id="IPR001226">
    <property type="entry name" value="Flavodoxin_CS"/>
</dbReference>
<feature type="domain" description="Flavodoxin-like" evidence="1">
    <location>
        <begin position="19"/>
        <end position="184"/>
    </location>
</feature>
<dbReference type="InterPro" id="IPR029039">
    <property type="entry name" value="Flavoprotein-like_sf"/>
</dbReference>
<dbReference type="PANTHER" id="PTHR38030">
    <property type="entry name" value="PROTOPORPHYRINOGEN IX DEHYDROGENASE [MENAQUINONE]"/>
    <property type="match status" value="1"/>
</dbReference>
<evidence type="ECO:0000313" key="3">
    <source>
        <dbReference type="Proteomes" id="UP001596406"/>
    </source>
</evidence>
<dbReference type="PROSITE" id="PS00201">
    <property type="entry name" value="FLAVODOXIN"/>
    <property type="match status" value="1"/>
</dbReference>
<dbReference type="Gene3D" id="3.40.50.360">
    <property type="match status" value="1"/>
</dbReference>